<dbReference type="Proteomes" id="UP000055048">
    <property type="component" value="Unassembled WGS sequence"/>
</dbReference>
<protein>
    <submittedName>
        <fullName evidence="1">Uncharacterized protein</fullName>
    </submittedName>
</protein>
<gene>
    <name evidence="1" type="ORF">T05_12967</name>
</gene>
<comment type="caution">
    <text evidence="1">The sequence shown here is derived from an EMBL/GenBank/DDBJ whole genome shotgun (WGS) entry which is preliminary data.</text>
</comment>
<sequence length="79" mass="9025">MFDKGICEKSSLTRNVSISTRKLEALLQHSRFLKQIIQYSDITPGTLNLVISEHGISKEFPCTYPMSTYPSSTAFWFAY</sequence>
<evidence type="ECO:0000313" key="2">
    <source>
        <dbReference type="Proteomes" id="UP000055048"/>
    </source>
</evidence>
<organism evidence="1 2">
    <name type="scientific">Trichinella murrelli</name>
    <dbReference type="NCBI Taxonomy" id="144512"/>
    <lineage>
        <taxon>Eukaryota</taxon>
        <taxon>Metazoa</taxon>
        <taxon>Ecdysozoa</taxon>
        <taxon>Nematoda</taxon>
        <taxon>Enoplea</taxon>
        <taxon>Dorylaimia</taxon>
        <taxon>Trichinellida</taxon>
        <taxon>Trichinellidae</taxon>
        <taxon>Trichinella</taxon>
    </lineage>
</organism>
<dbReference type="OrthoDB" id="10337140at2759"/>
<reference evidence="1 2" key="1">
    <citation type="submission" date="2015-01" db="EMBL/GenBank/DDBJ databases">
        <title>Evolution of Trichinella species and genotypes.</title>
        <authorList>
            <person name="Korhonen P.K."/>
            <person name="Edoardo P."/>
            <person name="Giuseppe L.R."/>
            <person name="Gasser R.B."/>
        </authorList>
    </citation>
    <scope>NUCLEOTIDE SEQUENCE [LARGE SCALE GENOMIC DNA]</scope>
    <source>
        <strain evidence="1">ISS417</strain>
    </source>
</reference>
<evidence type="ECO:0000313" key="1">
    <source>
        <dbReference type="EMBL" id="KRX35015.1"/>
    </source>
</evidence>
<name>A0A0V0T8U9_9BILA</name>
<accession>A0A0V0T8U9</accession>
<proteinExistence type="predicted"/>
<dbReference type="AlphaFoldDB" id="A0A0V0T8U9"/>
<dbReference type="EMBL" id="JYDJ01000486">
    <property type="protein sequence ID" value="KRX35015.1"/>
    <property type="molecule type" value="Genomic_DNA"/>
</dbReference>
<keyword evidence="2" id="KW-1185">Reference proteome</keyword>